<evidence type="ECO:0000313" key="5">
    <source>
        <dbReference type="Proteomes" id="UP001597641"/>
    </source>
</evidence>
<keyword evidence="5" id="KW-1185">Reference proteome</keyword>
<dbReference type="PANTHER" id="PTHR33178:SF10">
    <property type="entry name" value="STRESS-RESPONSE A_B BARREL DOMAIN-CONTAINING PROTEIN"/>
    <property type="match status" value="1"/>
</dbReference>
<evidence type="ECO:0000256" key="1">
    <source>
        <dbReference type="ARBA" id="ARBA00011738"/>
    </source>
</evidence>
<dbReference type="InterPro" id="IPR013097">
    <property type="entry name" value="Dabb"/>
</dbReference>
<dbReference type="RefSeq" id="WP_377489247.1">
    <property type="nucleotide sequence ID" value="NZ_JBHUOX010000021.1"/>
</dbReference>
<feature type="signal peptide" evidence="2">
    <location>
        <begin position="1"/>
        <end position="26"/>
    </location>
</feature>
<dbReference type="Pfam" id="PF07876">
    <property type="entry name" value="Dabb"/>
    <property type="match status" value="1"/>
</dbReference>
<evidence type="ECO:0000259" key="3">
    <source>
        <dbReference type="PROSITE" id="PS51502"/>
    </source>
</evidence>
<evidence type="ECO:0000256" key="2">
    <source>
        <dbReference type="SAM" id="SignalP"/>
    </source>
</evidence>
<keyword evidence="2" id="KW-0732">Signal</keyword>
<protein>
    <submittedName>
        <fullName evidence="4">Dabb family protein</fullName>
    </submittedName>
</protein>
<organism evidence="4 5">
    <name type="scientific">Pontibacter toksunensis</name>
    <dbReference type="NCBI Taxonomy" id="1332631"/>
    <lineage>
        <taxon>Bacteria</taxon>
        <taxon>Pseudomonadati</taxon>
        <taxon>Bacteroidota</taxon>
        <taxon>Cytophagia</taxon>
        <taxon>Cytophagales</taxon>
        <taxon>Hymenobacteraceae</taxon>
        <taxon>Pontibacter</taxon>
    </lineage>
</organism>
<dbReference type="PROSITE" id="PS51257">
    <property type="entry name" value="PROKAR_LIPOPROTEIN"/>
    <property type="match status" value="1"/>
</dbReference>
<dbReference type="PANTHER" id="PTHR33178">
    <property type="match status" value="1"/>
</dbReference>
<comment type="subunit">
    <text evidence="1">Homodimer.</text>
</comment>
<gene>
    <name evidence="4" type="ORF">ACFS7Z_21290</name>
</gene>
<sequence length="133" mass="14723">MKKLLSSGLAVLVFASVLFLSGCQNSETEQMKHIVVFKYKPSATPAQIEQVTQAFGELQDKIPGIVAFEHGVNDSPEGKNLGFTHVYQMTFEDAAARDTYLPHPEHKKFGELLGQLNILEDAFVVDYVPAQPE</sequence>
<dbReference type="SUPFAM" id="SSF54909">
    <property type="entry name" value="Dimeric alpha+beta barrel"/>
    <property type="match status" value="1"/>
</dbReference>
<evidence type="ECO:0000313" key="4">
    <source>
        <dbReference type="EMBL" id="MFD3002915.1"/>
    </source>
</evidence>
<dbReference type="PROSITE" id="PS51502">
    <property type="entry name" value="S_R_A_B_BARREL"/>
    <property type="match status" value="1"/>
</dbReference>
<dbReference type="InterPro" id="IPR011008">
    <property type="entry name" value="Dimeric_a/b-barrel"/>
</dbReference>
<feature type="domain" description="Stress-response A/B barrel" evidence="3">
    <location>
        <begin position="31"/>
        <end position="127"/>
    </location>
</feature>
<feature type="chain" id="PRO_5045458985" evidence="2">
    <location>
        <begin position="27"/>
        <end position="133"/>
    </location>
</feature>
<dbReference type="Proteomes" id="UP001597641">
    <property type="component" value="Unassembled WGS sequence"/>
</dbReference>
<dbReference type="InterPro" id="IPR044662">
    <property type="entry name" value="HS1/DABB1-like"/>
</dbReference>
<proteinExistence type="predicted"/>
<comment type="caution">
    <text evidence="4">The sequence shown here is derived from an EMBL/GenBank/DDBJ whole genome shotgun (WGS) entry which is preliminary data.</text>
</comment>
<reference evidence="5" key="1">
    <citation type="journal article" date="2019" name="Int. J. Syst. Evol. Microbiol.">
        <title>The Global Catalogue of Microorganisms (GCM) 10K type strain sequencing project: providing services to taxonomists for standard genome sequencing and annotation.</title>
        <authorList>
            <consortium name="The Broad Institute Genomics Platform"/>
            <consortium name="The Broad Institute Genome Sequencing Center for Infectious Disease"/>
            <person name="Wu L."/>
            <person name="Ma J."/>
        </authorList>
    </citation>
    <scope>NUCLEOTIDE SEQUENCE [LARGE SCALE GENOMIC DNA]</scope>
    <source>
        <strain evidence="5">KCTC 23984</strain>
    </source>
</reference>
<dbReference type="EMBL" id="JBHUOX010000021">
    <property type="protein sequence ID" value="MFD3002915.1"/>
    <property type="molecule type" value="Genomic_DNA"/>
</dbReference>
<dbReference type="SMART" id="SM00886">
    <property type="entry name" value="Dabb"/>
    <property type="match status" value="1"/>
</dbReference>
<name>A0ABW6BYN2_9BACT</name>
<accession>A0ABW6BYN2</accession>
<dbReference type="Gene3D" id="3.30.70.100">
    <property type="match status" value="1"/>
</dbReference>